<dbReference type="Proteomes" id="UP000664417">
    <property type="component" value="Unassembled WGS sequence"/>
</dbReference>
<evidence type="ECO:0000313" key="4">
    <source>
        <dbReference type="EMBL" id="MBO1321843.1"/>
    </source>
</evidence>
<reference evidence="4" key="1">
    <citation type="submission" date="2021-03" db="EMBL/GenBank/DDBJ databases">
        <authorList>
            <person name="Wang G."/>
        </authorList>
    </citation>
    <scope>NUCLEOTIDE SEQUENCE</scope>
    <source>
        <strain evidence="4">KCTC 12899</strain>
    </source>
</reference>
<organism evidence="4 5">
    <name type="scientific">Acanthopleuribacter pedis</name>
    <dbReference type="NCBI Taxonomy" id="442870"/>
    <lineage>
        <taxon>Bacteria</taxon>
        <taxon>Pseudomonadati</taxon>
        <taxon>Acidobacteriota</taxon>
        <taxon>Holophagae</taxon>
        <taxon>Acanthopleuribacterales</taxon>
        <taxon>Acanthopleuribacteraceae</taxon>
        <taxon>Acanthopleuribacter</taxon>
    </lineage>
</organism>
<evidence type="ECO:0000313" key="5">
    <source>
        <dbReference type="Proteomes" id="UP000664417"/>
    </source>
</evidence>
<dbReference type="CDD" id="cd00156">
    <property type="entry name" value="REC"/>
    <property type="match status" value="1"/>
</dbReference>
<dbReference type="PROSITE" id="PS50110">
    <property type="entry name" value="RESPONSE_REGULATORY"/>
    <property type="match status" value="1"/>
</dbReference>
<feature type="modified residue" description="4-aspartylphosphate" evidence="2">
    <location>
        <position position="810"/>
    </location>
</feature>
<feature type="domain" description="Response regulatory" evidence="3">
    <location>
        <begin position="761"/>
        <end position="876"/>
    </location>
</feature>
<dbReference type="InterPro" id="IPR001789">
    <property type="entry name" value="Sig_transdc_resp-reg_receiver"/>
</dbReference>
<dbReference type="GO" id="GO:0000160">
    <property type="term" value="P:phosphorelay signal transduction system"/>
    <property type="evidence" value="ECO:0007669"/>
    <property type="project" value="InterPro"/>
</dbReference>
<keyword evidence="5" id="KW-1185">Reference proteome</keyword>
<dbReference type="InterPro" id="IPR016024">
    <property type="entry name" value="ARM-type_fold"/>
</dbReference>
<protein>
    <submittedName>
        <fullName evidence="4">Response regulator</fullName>
    </submittedName>
</protein>
<dbReference type="EMBL" id="JAFREP010000028">
    <property type="protein sequence ID" value="MBO1321843.1"/>
    <property type="molecule type" value="Genomic_DNA"/>
</dbReference>
<proteinExistence type="predicted"/>
<name>A0A8J7U4V1_9BACT</name>
<sequence length="879" mass="98910">MEAGSLSHKLMELIKQGEDQTLQLLLKKILSDFRDTALLEIADLLSKVEGKVRLKILSYLIEDGGVDLIPLFAQRIREERNTLYAKSMITLFGNFKQKEALRALEELEPNLHPDLKSTYQRIIGRFRGIFREAFYMDEFVSGNNKRMKFAANTMIREPNPEYIPFLNEKLLDGLDTNLQLEAVRVLAEIGDQSTLEACFTVLEQLRDQFNHRTRYVSFLQRAEAAKLEEREMLTLIAKAMDHDSEDTILALWYQAKEARKPAIVPDAINQHFMFQSKLIADENRSFWKSLVLGSPMGRGDLSKMDNALSMYGEQLAHLQRDTLAAMGQIALKHQVDNLIERLDGLLPESGENRDRLMIAVLSGHRSEESKAKLMAYSAGTYPIDILEKVITALSFYTFDSMPEGLKTIAVSHDHTPLRRQTQVLLGDKGYAGAVAQALLGSEKLLLRSEAIGLIGEYKIQEGFDALIKLLQQKLPDSLRIEVFKSLEVFPASATGDAVEPFIGPQNTMSLREAALQCMILAGGPARLGKIAAMMDSLNDKKFLEVCEPLLNLLLNLEIDSFESAFYEERPLWCNILSKEATRVREKLLQLFEKLHWSTREPQQWISDIQAAIHNKKADFSSLDERRLRAVIAKLNAKLLSLNKSGQKQKVLIDVLENYQKADHNAKVQSMRKLNVVYKADLIDPDSDVLPRLVSMVLNFIDTTIGESALTALGVTVAGRIGHPQLKERAEHFLKHEDPLIAKAAHKALNLEFVDAATMIRTIYIVDDSRYITKQLSSVLSKAGYEVSAENKPPAALETLGRQKFDVLILDLHMPELDGITLLKKIQAAKRVPPHVLIITASRDRTELATVVAAGIEGLLLKPFPMADLLNKIKIMDVEK</sequence>
<gene>
    <name evidence="4" type="ORF">J3U88_25410</name>
</gene>
<dbReference type="SUPFAM" id="SSF52172">
    <property type="entry name" value="CheY-like"/>
    <property type="match status" value="1"/>
</dbReference>
<evidence type="ECO:0000256" key="2">
    <source>
        <dbReference type="PROSITE-ProRule" id="PRU00169"/>
    </source>
</evidence>
<dbReference type="InterPro" id="IPR011006">
    <property type="entry name" value="CheY-like_superfamily"/>
</dbReference>
<dbReference type="PANTHER" id="PTHR44591">
    <property type="entry name" value="STRESS RESPONSE REGULATOR PROTEIN 1"/>
    <property type="match status" value="1"/>
</dbReference>
<dbReference type="RefSeq" id="WP_207861816.1">
    <property type="nucleotide sequence ID" value="NZ_JAFREP010000028.1"/>
</dbReference>
<dbReference type="AlphaFoldDB" id="A0A8J7U4V1"/>
<dbReference type="InterPro" id="IPR050595">
    <property type="entry name" value="Bact_response_regulator"/>
</dbReference>
<dbReference type="Pfam" id="PF00072">
    <property type="entry name" value="Response_reg"/>
    <property type="match status" value="1"/>
</dbReference>
<evidence type="ECO:0000259" key="3">
    <source>
        <dbReference type="PROSITE" id="PS50110"/>
    </source>
</evidence>
<dbReference type="SMART" id="SM00448">
    <property type="entry name" value="REC"/>
    <property type="match status" value="1"/>
</dbReference>
<dbReference type="Gene3D" id="3.40.50.2300">
    <property type="match status" value="1"/>
</dbReference>
<dbReference type="SUPFAM" id="SSF48371">
    <property type="entry name" value="ARM repeat"/>
    <property type="match status" value="1"/>
</dbReference>
<keyword evidence="1 2" id="KW-0597">Phosphoprotein</keyword>
<comment type="caution">
    <text evidence="4">The sequence shown here is derived from an EMBL/GenBank/DDBJ whole genome shotgun (WGS) entry which is preliminary data.</text>
</comment>
<evidence type="ECO:0000256" key="1">
    <source>
        <dbReference type="ARBA" id="ARBA00022553"/>
    </source>
</evidence>
<dbReference type="PANTHER" id="PTHR44591:SF3">
    <property type="entry name" value="RESPONSE REGULATORY DOMAIN-CONTAINING PROTEIN"/>
    <property type="match status" value="1"/>
</dbReference>
<accession>A0A8J7U4V1</accession>